<dbReference type="AlphaFoldDB" id="A0A9C6XUA6"/>
<dbReference type="RefSeq" id="XP_052131250.1">
    <property type="nucleotide sequence ID" value="XM_052275290.1"/>
</dbReference>
<organism evidence="2 3">
    <name type="scientific">Frankliniella occidentalis</name>
    <name type="common">Western flower thrips</name>
    <name type="synonym">Euthrips occidentalis</name>
    <dbReference type="NCBI Taxonomy" id="133901"/>
    <lineage>
        <taxon>Eukaryota</taxon>
        <taxon>Metazoa</taxon>
        <taxon>Ecdysozoa</taxon>
        <taxon>Arthropoda</taxon>
        <taxon>Hexapoda</taxon>
        <taxon>Insecta</taxon>
        <taxon>Pterygota</taxon>
        <taxon>Neoptera</taxon>
        <taxon>Paraneoptera</taxon>
        <taxon>Thysanoptera</taxon>
        <taxon>Terebrantia</taxon>
        <taxon>Thripoidea</taxon>
        <taxon>Thripidae</taxon>
        <taxon>Frankliniella</taxon>
    </lineage>
</organism>
<evidence type="ECO:0000313" key="2">
    <source>
        <dbReference type="Proteomes" id="UP000504606"/>
    </source>
</evidence>
<feature type="region of interest" description="Disordered" evidence="1">
    <location>
        <begin position="1"/>
        <end position="100"/>
    </location>
</feature>
<protein>
    <submittedName>
        <fullName evidence="3">Uncharacterized protein LOC127751562</fullName>
    </submittedName>
</protein>
<name>A0A9C6XUA6_FRAOC</name>
<reference evidence="3" key="2">
    <citation type="submission" date="2025-08" db="UniProtKB">
        <authorList>
            <consortium name="RefSeq"/>
        </authorList>
    </citation>
    <scope>IDENTIFICATION</scope>
    <source>
        <tissue evidence="3">Whole organism</tissue>
    </source>
</reference>
<dbReference type="Proteomes" id="UP000504606">
    <property type="component" value="Unplaced"/>
</dbReference>
<evidence type="ECO:0000256" key="1">
    <source>
        <dbReference type="SAM" id="MobiDB-lite"/>
    </source>
</evidence>
<feature type="compositionally biased region" description="Acidic residues" evidence="1">
    <location>
        <begin position="50"/>
        <end position="69"/>
    </location>
</feature>
<feature type="compositionally biased region" description="Basic and acidic residues" evidence="1">
    <location>
        <begin position="28"/>
        <end position="49"/>
    </location>
</feature>
<accession>A0A9C6XUA6</accession>
<reference evidence="3" key="1">
    <citation type="journal article" date="2018" name="Proc. Natl. Acad. Sci. U.S.A.">
        <title>Phylogenomics and the evolution of hemipteroid insects.</title>
        <authorList>
            <person name="Johnson K.P."/>
            <person name="Dietrich C.H."/>
            <person name="Friedrich F."/>
            <person name="Beutel R.G."/>
            <person name="Wipfler B."/>
            <person name="Peters R.S."/>
            <person name="Allen J.M."/>
            <person name="Petersen M."/>
            <person name="Donath A."/>
            <person name="Walden K.K."/>
            <person name="Kozlov A.M."/>
            <person name="Podsiadlowski L."/>
            <person name="Mayer C."/>
            <person name="Meusemann K."/>
            <person name="Vasilikopoulos A."/>
            <person name="Waterhouse R.M."/>
            <person name="Cameron S.L."/>
            <person name="Weirauch C."/>
            <person name="Swanson D.R."/>
            <person name="Percy D.M."/>
            <person name="Hardy N.B."/>
            <person name="Terry I."/>
            <person name="Liu S."/>
            <person name="Zhou X."/>
            <person name="Misof B."/>
            <person name="Robertson H.M."/>
            <person name="Yoshizawa K."/>
        </authorList>
    </citation>
    <scope>NUCLEOTIDE SEQUENCE</scope>
    <source>
        <tissue evidence="3">Whole organism</tissue>
    </source>
</reference>
<sequence length="174" mass="18322">MGTPVPSSASMASSEPSSCCEAAARPELGSRHLDGDAFRADLAPDRYIDEEAGLDDEEEEEEEEDDDDDGIHFGAGSADAKEYSSLLSPPGPQPIMVPAVDGVPAYPERGHRQVPLTRLQRLYLHAAPASATSLLLESPLVVTASHTGAPPTKLFRVSTNSSVLNAKPVSGDGR</sequence>
<feature type="compositionally biased region" description="Low complexity" evidence="1">
    <location>
        <begin position="1"/>
        <end position="23"/>
    </location>
</feature>
<dbReference type="KEGG" id="foc:127751562"/>
<gene>
    <name evidence="3" type="primary">LOC127751562</name>
</gene>
<evidence type="ECO:0000313" key="3">
    <source>
        <dbReference type="RefSeq" id="XP_052131250.1"/>
    </source>
</evidence>
<proteinExistence type="predicted"/>
<dbReference type="GeneID" id="127751562"/>
<keyword evidence="2" id="KW-1185">Reference proteome</keyword>